<dbReference type="EMBL" id="JASPKY010000319">
    <property type="protein sequence ID" value="KAK9708935.1"/>
    <property type="molecule type" value="Genomic_DNA"/>
</dbReference>
<reference evidence="2 3" key="1">
    <citation type="journal article" date="2024" name="BMC Genomics">
        <title>De novo assembly and annotation of Popillia japonica's genome with initial clues to its potential as an invasive pest.</title>
        <authorList>
            <person name="Cucini C."/>
            <person name="Boschi S."/>
            <person name="Funari R."/>
            <person name="Cardaioli E."/>
            <person name="Iannotti N."/>
            <person name="Marturano G."/>
            <person name="Paoli F."/>
            <person name="Bruttini M."/>
            <person name="Carapelli A."/>
            <person name="Frati F."/>
            <person name="Nardi F."/>
        </authorList>
    </citation>
    <scope>NUCLEOTIDE SEQUENCE [LARGE SCALE GENOMIC DNA]</scope>
    <source>
        <strain evidence="2">DMR45628</strain>
    </source>
</reference>
<sequence>MSAEGCQQGWEAGIHERSDGGQENSGKTGDDGLDELIDPSRAKIRDSDNVLVMVMLISKQFLLSTCPCNGDADIQAILIINSNF</sequence>
<dbReference type="Proteomes" id="UP001458880">
    <property type="component" value="Unassembled WGS sequence"/>
</dbReference>
<gene>
    <name evidence="2" type="ORF">QE152_g26929</name>
</gene>
<name>A0AAW1JWS8_POPJA</name>
<comment type="caution">
    <text evidence="2">The sequence shown here is derived from an EMBL/GenBank/DDBJ whole genome shotgun (WGS) entry which is preliminary data.</text>
</comment>
<organism evidence="2 3">
    <name type="scientific">Popillia japonica</name>
    <name type="common">Japanese beetle</name>
    <dbReference type="NCBI Taxonomy" id="7064"/>
    <lineage>
        <taxon>Eukaryota</taxon>
        <taxon>Metazoa</taxon>
        <taxon>Ecdysozoa</taxon>
        <taxon>Arthropoda</taxon>
        <taxon>Hexapoda</taxon>
        <taxon>Insecta</taxon>
        <taxon>Pterygota</taxon>
        <taxon>Neoptera</taxon>
        <taxon>Endopterygota</taxon>
        <taxon>Coleoptera</taxon>
        <taxon>Polyphaga</taxon>
        <taxon>Scarabaeiformia</taxon>
        <taxon>Scarabaeidae</taxon>
        <taxon>Rutelinae</taxon>
        <taxon>Popillia</taxon>
    </lineage>
</organism>
<evidence type="ECO:0000313" key="3">
    <source>
        <dbReference type="Proteomes" id="UP001458880"/>
    </source>
</evidence>
<dbReference type="AlphaFoldDB" id="A0AAW1JWS8"/>
<keyword evidence="3" id="KW-1185">Reference proteome</keyword>
<feature type="region of interest" description="Disordered" evidence="1">
    <location>
        <begin position="1"/>
        <end position="36"/>
    </location>
</feature>
<proteinExistence type="predicted"/>
<evidence type="ECO:0000313" key="2">
    <source>
        <dbReference type="EMBL" id="KAK9708935.1"/>
    </source>
</evidence>
<accession>A0AAW1JWS8</accession>
<protein>
    <submittedName>
        <fullName evidence="2">Uncharacterized protein</fullName>
    </submittedName>
</protein>
<evidence type="ECO:0000256" key="1">
    <source>
        <dbReference type="SAM" id="MobiDB-lite"/>
    </source>
</evidence>